<evidence type="ECO:0000256" key="11">
    <source>
        <dbReference type="ARBA" id="ARBA00022909"/>
    </source>
</evidence>
<evidence type="ECO:0000313" key="17">
    <source>
        <dbReference type="Proteomes" id="UP000190834"/>
    </source>
</evidence>
<accession>A0A1T4PEX9</accession>
<evidence type="ECO:0000256" key="2">
    <source>
        <dbReference type="ARBA" id="ARBA00001946"/>
    </source>
</evidence>
<dbReference type="GO" id="GO:0046654">
    <property type="term" value="P:tetrahydrofolate biosynthetic process"/>
    <property type="evidence" value="ECO:0007669"/>
    <property type="project" value="UniProtKB-UniPathway"/>
</dbReference>
<dbReference type="Gene3D" id="3.20.20.20">
    <property type="entry name" value="Dihydropteroate synthase-like"/>
    <property type="match status" value="1"/>
</dbReference>
<dbReference type="NCBIfam" id="TIGR01496">
    <property type="entry name" value="DHPS"/>
    <property type="match status" value="1"/>
</dbReference>
<evidence type="ECO:0000256" key="4">
    <source>
        <dbReference type="ARBA" id="ARBA00009503"/>
    </source>
</evidence>
<comment type="similarity">
    <text evidence="4 14">Belongs to the DHPS family.</text>
</comment>
<evidence type="ECO:0000313" key="16">
    <source>
        <dbReference type="EMBL" id="SJZ90039.1"/>
    </source>
</evidence>
<dbReference type="GO" id="GO:0005829">
    <property type="term" value="C:cytosol"/>
    <property type="evidence" value="ECO:0007669"/>
    <property type="project" value="TreeGrafter"/>
</dbReference>
<keyword evidence="9 14" id="KW-0479">Metal-binding</keyword>
<evidence type="ECO:0000256" key="1">
    <source>
        <dbReference type="ARBA" id="ARBA00000012"/>
    </source>
</evidence>
<name>A0A1T4PEX9_VIBCI</name>
<evidence type="ECO:0000256" key="7">
    <source>
        <dbReference type="ARBA" id="ARBA00016919"/>
    </source>
</evidence>
<dbReference type="PROSITE" id="PS00793">
    <property type="entry name" value="DHPS_2"/>
    <property type="match status" value="1"/>
</dbReference>
<dbReference type="PANTHER" id="PTHR20941:SF1">
    <property type="entry name" value="FOLIC ACID SYNTHESIS PROTEIN FOL1"/>
    <property type="match status" value="1"/>
</dbReference>
<dbReference type="PANTHER" id="PTHR20941">
    <property type="entry name" value="FOLATE SYNTHESIS PROTEINS"/>
    <property type="match status" value="1"/>
</dbReference>
<dbReference type="CDD" id="cd00739">
    <property type="entry name" value="DHPS"/>
    <property type="match status" value="1"/>
</dbReference>
<dbReference type="InterPro" id="IPR006390">
    <property type="entry name" value="DHP_synth_dom"/>
</dbReference>
<dbReference type="SUPFAM" id="SSF51717">
    <property type="entry name" value="Dihydropteroate synthetase-like"/>
    <property type="match status" value="1"/>
</dbReference>
<proteinExistence type="inferred from homology"/>
<evidence type="ECO:0000256" key="3">
    <source>
        <dbReference type="ARBA" id="ARBA00004763"/>
    </source>
</evidence>
<dbReference type="STRING" id="1123491.SAMN02745782_01694"/>
<comment type="function">
    <text evidence="13 14">Catalyzes the condensation of para-aminobenzoate (pABA) with 6-hydroxymethyl-7,8-dihydropterin diphosphate (DHPt-PP) to form 7,8-dihydropteroate (H2Pte), the immediate precursor of folate derivatives.</text>
</comment>
<dbReference type="GO" id="GO:0004156">
    <property type="term" value="F:dihydropteroate synthase activity"/>
    <property type="evidence" value="ECO:0007669"/>
    <property type="project" value="UniProtKB-EC"/>
</dbReference>
<organism evidence="16 17">
    <name type="scientific">Vibrio cincinnatiensis DSM 19608</name>
    <dbReference type="NCBI Taxonomy" id="1123491"/>
    <lineage>
        <taxon>Bacteria</taxon>
        <taxon>Pseudomonadati</taxon>
        <taxon>Pseudomonadota</taxon>
        <taxon>Gammaproteobacteria</taxon>
        <taxon>Vibrionales</taxon>
        <taxon>Vibrionaceae</taxon>
        <taxon>Vibrio</taxon>
    </lineage>
</organism>
<evidence type="ECO:0000256" key="12">
    <source>
        <dbReference type="ARBA" id="ARBA00030193"/>
    </source>
</evidence>
<dbReference type="GeneID" id="70582822"/>
<evidence type="ECO:0000256" key="13">
    <source>
        <dbReference type="ARBA" id="ARBA00053449"/>
    </source>
</evidence>
<dbReference type="PROSITE" id="PS50972">
    <property type="entry name" value="PTERIN_BINDING"/>
    <property type="match status" value="1"/>
</dbReference>
<dbReference type="EC" id="2.5.1.15" evidence="6 14"/>
<evidence type="ECO:0000256" key="14">
    <source>
        <dbReference type="RuleBase" id="RU361205"/>
    </source>
</evidence>
<feature type="domain" description="Pterin-binding" evidence="15">
    <location>
        <begin position="15"/>
        <end position="268"/>
    </location>
</feature>
<keyword evidence="10 14" id="KW-0460">Magnesium</keyword>
<dbReference type="PROSITE" id="PS00792">
    <property type="entry name" value="DHPS_1"/>
    <property type="match status" value="1"/>
</dbReference>
<keyword evidence="11 14" id="KW-0289">Folate biosynthesis</keyword>
<comment type="subunit">
    <text evidence="5">Homodimer.</text>
</comment>
<evidence type="ECO:0000256" key="8">
    <source>
        <dbReference type="ARBA" id="ARBA00022679"/>
    </source>
</evidence>
<dbReference type="GO" id="GO:0046656">
    <property type="term" value="P:folic acid biosynthetic process"/>
    <property type="evidence" value="ECO:0007669"/>
    <property type="project" value="UniProtKB-KW"/>
</dbReference>
<evidence type="ECO:0000259" key="15">
    <source>
        <dbReference type="PROSITE" id="PS50972"/>
    </source>
</evidence>
<comment type="pathway">
    <text evidence="3 14">Cofactor biosynthesis; tetrahydrofolate biosynthesis; 7,8-dihydrofolate from 2-amino-4-hydroxy-6-hydroxymethyl-7,8-dihydropteridine diphosphate and 4-aminobenzoate: step 1/2.</text>
</comment>
<keyword evidence="8 14" id="KW-0808">Transferase</keyword>
<evidence type="ECO:0000256" key="10">
    <source>
        <dbReference type="ARBA" id="ARBA00022842"/>
    </source>
</evidence>
<sequence>MDIQTDIKQLSLHRPRIMGILNTTPDSFSDGGRYSHLNDAFARAGQMIAAGVDIIDIGGESTRPGAPDVSLAEELERVIPLIKLIRSHYPELWISIDTSKAEVMRQAVEAGADLINDVRALQEPGALQIAAQAQVPVCIMHMKGEPRTMQNSPTYNDVLEEVDDFLNLRIEACVQAGIKKQNIILDPGFGFGKSLEHNYHLLANLEKFHHFGLPILAGMSRKSMIFKLLDKTPAECMVASVTCATIAATKGAQILRVHDVEQTIEAMAILQMVNKNKQKQ</sequence>
<dbReference type="Pfam" id="PF00809">
    <property type="entry name" value="Pterin_bind"/>
    <property type="match status" value="1"/>
</dbReference>
<dbReference type="UniPathway" id="UPA00077">
    <property type="reaction ID" value="UER00156"/>
</dbReference>
<evidence type="ECO:0000256" key="5">
    <source>
        <dbReference type="ARBA" id="ARBA00011738"/>
    </source>
</evidence>
<dbReference type="InterPro" id="IPR045031">
    <property type="entry name" value="DHP_synth-like"/>
</dbReference>
<protein>
    <recommendedName>
        <fullName evidence="7 14">Dihydropteroate synthase</fullName>
        <shortName evidence="14">DHPS</shortName>
        <ecNumber evidence="6 14">2.5.1.15</ecNumber>
    </recommendedName>
    <alternativeName>
        <fullName evidence="12 14">Dihydropteroate pyrophosphorylase</fullName>
    </alternativeName>
</protein>
<evidence type="ECO:0000256" key="9">
    <source>
        <dbReference type="ARBA" id="ARBA00022723"/>
    </source>
</evidence>
<evidence type="ECO:0000256" key="6">
    <source>
        <dbReference type="ARBA" id="ARBA00012458"/>
    </source>
</evidence>
<comment type="cofactor">
    <cofactor evidence="2 14">
        <name>Mg(2+)</name>
        <dbReference type="ChEBI" id="CHEBI:18420"/>
    </cofactor>
</comment>
<dbReference type="InterPro" id="IPR000489">
    <property type="entry name" value="Pterin-binding_dom"/>
</dbReference>
<dbReference type="InterPro" id="IPR011005">
    <property type="entry name" value="Dihydropteroate_synth-like_sf"/>
</dbReference>
<dbReference type="AlphaFoldDB" id="A0A1T4PEX9"/>
<comment type="catalytic activity">
    <reaction evidence="1">
        <text>(7,8-dihydropterin-6-yl)methyl diphosphate + 4-aminobenzoate = 7,8-dihydropteroate + diphosphate</text>
        <dbReference type="Rhea" id="RHEA:19949"/>
        <dbReference type="ChEBI" id="CHEBI:17836"/>
        <dbReference type="ChEBI" id="CHEBI:17839"/>
        <dbReference type="ChEBI" id="CHEBI:33019"/>
        <dbReference type="ChEBI" id="CHEBI:72950"/>
        <dbReference type="EC" id="2.5.1.15"/>
    </reaction>
</comment>
<dbReference type="GO" id="GO:0046872">
    <property type="term" value="F:metal ion binding"/>
    <property type="evidence" value="ECO:0007669"/>
    <property type="project" value="UniProtKB-KW"/>
</dbReference>
<gene>
    <name evidence="16" type="ORF">SAMN02745782_01694</name>
</gene>
<dbReference type="EMBL" id="FUXB01000007">
    <property type="protein sequence ID" value="SJZ90039.1"/>
    <property type="molecule type" value="Genomic_DNA"/>
</dbReference>
<dbReference type="FunFam" id="3.20.20.20:FF:000004">
    <property type="entry name" value="Dihydropteroate synthase"/>
    <property type="match status" value="1"/>
</dbReference>
<dbReference type="RefSeq" id="WP_078926089.1">
    <property type="nucleotide sequence ID" value="NZ_FUXB01000007.1"/>
</dbReference>
<keyword evidence="17" id="KW-1185">Reference proteome</keyword>
<reference evidence="17" key="1">
    <citation type="submission" date="2017-02" db="EMBL/GenBank/DDBJ databases">
        <authorList>
            <person name="Varghese N."/>
            <person name="Submissions S."/>
        </authorList>
    </citation>
    <scope>NUCLEOTIDE SEQUENCE [LARGE SCALE GENOMIC DNA]</scope>
    <source>
        <strain evidence="17">DSM 19608</strain>
    </source>
</reference>
<dbReference type="Proteomes" id="UP000190834">
    <property type="component" value="Unassembled WGS sequence"/>
</dbReference>
<dbReference type="OrthoDB" id="9811744at2"/>